<accession>A0A5R9BTH0</accession>
<organism evidence="2 3">
    <name type="scientific">Pediococcus stilesii</name>
    <dbReference type="NCBI Taxonomy" id="331679"/>
    <lineage>
        <taxon>Bacteria</taxon>
        <taxon>Bacillati</taxon>
        <taxon>Bacillota</taxon>
        <taxon>Bacilli</taxon>
        <taxon>Lactobacillales</taxon>
        <taxon>Lactobacillaceae</taxon>
        <taxon>Pediococcus</taxon>
    </lineage>
</organism>
<feature type="transmembrane region" description="Helical" evidence="1">
    <location>
        <begin position="46"/>
        <end position="68"/>
    </location>
</feature>
<gene>
    <name evidence="2" type="ORF">FEZ51_08945</name>
</gene>
<evidence type="ECO:0000313" key="2">
    <source>
        <dbReference type="EMBL" id="TLQ03513.1"/>
    </source>
</evidence>
<dbReference type="EMBL" id="VBTH01000020">
    <property type="protein sequence ID" value="TLQ03513.1"/>
    <property type="molecule type" value="Genomic_DNA"/>
</dbReference>
<proteinExistence type="predicted"/>
<protein>
    <submittedName>
        <fullName evidence="2">Uncharacterized protein</fullName>
    </submittedName>
</protein>
<dbReference type="RefSeq" id="WP_138474810.1">
    <property type="nucleotide sequence ID" value="NZ_VBTH01000020.1"/>
</dbReference>
<keyword evidence="1" id="KW-0812">Transmembrane</keyword>
<evidence type="ECO:0000256" key="1">
    <source>
        <dbReference type="SAM" id="Phobius"/>
    </source>
</evidence>
<reference evidence="2 3" key="1">
    <citation type="submission" date="2019-05" db="EMBL/GenBank/DDBJ databases">
        <title>The metagenome of a microbial culture collection derived from dairy environment covers the genomic content of the human microbiome.</title>
        <authorList>
            <person name="Roder T."/>
            <person name="Wuthrich D."/>
            <person name="Sattari Z."/>
            <person name="Von Ah U."/>
            <person name="Bar C."/>
            <person name="Ronchi F."/>
            <person name="Macpherson A.J."/>
            <person name="Ganal-Vonarburg S.C."/>
            <person name="Bruggmann R."/>
            <person name="Vergeres G."/>
        </authorList>
    </citation>
    <scope>NUCLEOTIDE SEQUENCE [LARGE SCALE GENOMIC DNA]</scope>
    <source>
        <strain evidence="2 3">FAM 18815</strain>
    </source>
</reference>
<keyword evidence="1" id="KW-1133">Transmembrane helix</keyword>
<sequence length="265" mass="30891">MKKSLINFLKEKYFWIALCLVLTGIIVGLAGNDIRILRTLFFNKDGVFNWTILVGITGIYSFIFTVYLNAHRDDVELVVKPKIEHNKSMVSNLSDMLVYSANLGTMINVVVGDLLYAYYDINTKNERERYATKITEGYTDFLNVAESLLFEIDVYSDSTNLGPEIEKLRDNIQIIMRLYNNAVSRLDELGGKRKSMNDDNKKVKNLLIEDPENPGVFVSKEVREMKNNRLRPTIHELYIERKEIRKIARMYFKNEEKTISKKFKF</sequence>
<feature type="transmembrane region" description="Helical" evidence="1">
    <location>
        <begin position="13"/>
        <end position="34"/>
    </location>
</feature>
<dbReference type="AlphaFoldDB" id="A0A5R9BTH0"/>
<comment type="caution">
    <text evidence="2">The sequence shown here is derived from an EMBL/GenBank/DDBJ whole genome shotgun (WGS) entry which is preliminary data.</text>
</comment>
<dbReference type="Proteomes" id="UP000305541">
    <property type="component" value="Unassembled WGS sequence"/>
</dbReference>
<evidence type="ECO:0000313" key="3">
    <source>
        <dbReference type="Proteomes" id="UP000305541"/>
    </source>
</evidence>
<name>A0A5R9BTH0_9LACO</name>
<keyword evidence="1" id="KW-0472">Membrane</keyword>
<feature type="transmembrane region" description="Helical" evidence="1">
    <location>
        <begin position="96"/>
        <end position="119"/>
    </location>
</feature>